<evidence type="ECO:0000256" key="1">
    <source>
        <dbReference type="ARBA" id="ARBA00000085"/>
    </source>
</evidence>
<keyword evidence="13" id="KW-0902">Two-component regulatory system</keyword>
<evidence type="ECO:0000256" key="5">
    <source>
        <dbReference type="ARBA" id="ARBA00022519"/>
    </source>
</evidence>
<comment type="catalytic activity">
    <reaction evidence="1">
        <text>ATP + protein L-histidine = ADP + protein N-phospho-L-histidine.</text>
        <dbReference type="EC" id="2.7.13.3"/>
    </reaction>
</comment>
<feature type="domain" description="Histidine kinase" evidence="17">
    <location>
        <begin position="365"/>
        <end position="578"/>
    </location>
</feature>
<accession>A0A0C4YQ25</accession>
<keyword evidence="8 16" id="KW-0812">Transmembrane</keyword>
<dbReference type="GO" id="GO:0000155">
    <property type="term" value="F:phosphorelay sensor kinase activity"/>
    <property type="evidence" value="ECO:0007669"/>
    <property type="project" value="InterPro"/>
</dbReference>
<evidence type="ECO:0000256" key="15">
    <source>
        <dbReference type="ARBA" id="ARBA00073143"/>
    </source>
</evidence>
<organism evidence="18 19">
    <name type="scientific">Cupriavidus basilensis</name>
    <dbReference type="NCBI Taxonomy" id="68895"/>
    <lineage>
        <taxon>Bacteria</taxon>
        <taxon>Pseudomonadati</taxon>
        <taxon>Pseudomonadota</taxon>
        <taxon>Betaproteobacteria</taxon>
        <taxon>Burkholderiales</taxon>
        <taxon>Burkholderiaceae</taxon>
        <taxon>Cupriavidus</taxon>
    </lineage>
</organism>
<dbReference type="KEGG" id="cbw:RR42_s1082"/>
<dbReference type="SUPFAM" id="SSF55874">
    <property type="entry name" value="ATPase domain of HSP90 chaperone/DNA topoisomerase II/histidine kinase"/>
    <property type="match status" value="1"/>
</dbReference>
<reference evidence="18 19" key="1">
    <citation type="journal article" date="2015" name="Genome Announc.">
        <title>Complete Genome Sequence of Cupriavidus basilensis 4G11, Isolated from the Oak Ridge Field Research Center Site.</title>
        <authorList>
            <person name="Ray J."/>
            <person name="Waters R.J."/>
            <person name="Skerker J.M."/>
            <person name="Kuehl J.V."/>
            <person name="Price M.N."/>
            <person name="Huang J."/>
            <person name="Chakraborty R."/>
            <person name="Arkin A.P."/>
            <person name="Deutschbauer A."/>
        </authorList>
    </citation>
    <scope>NUCLEOTIDE SEQUENCE [LARGE SCALE GENOMIC DNA]</scope>
    <source>
        <strain evidence="18">4G11</strain>
    </source>
</reference>
<evidence type="ECO:0000256" key="6">
    <source>
        <dbReference type="ARBA" id="ARBA00022553"/>
    </source>
</evidence>
<evidence type="ECO:0000256" key="14">
    <source>
        <dbReference type="ARBA" id="ARBA00023136"/>
    </source>
</evidence>
<dbReference type="InterPro" id="IPR003594">
    <property type="entry name" value="HATPase_dom"/>
</dbReference>
<dbReference type="SUPFAM" id="SSF47384">
    <property type="entry name" value="Homodimeric domain of signal transducing histidine kinase"/>
    <property type="match status" value="1"/>
</dbReference>
<dbReference type="PANTHER" id="PTHR43065:SF46">
    <property type="entry name" value="C4-DICARBOXYLATE TRANSPORT SENSOR PROTEIN DCTB"/>
    <property type="match status" value="1"/>
</dbReference>
<dbReference type="InterPro" id="IPR005467">
    <property type="entry name" value="His_kinase_dom"/>
</dbReference>
<dbReference type="Pfam" id="PF00512">
    <property type="entry name" value="HisKA"/>
    <property type="match status" value="1"/>
</dbReference>
<evidence type="ECO:0000256" key="2">
    <source>
        <dbReference type="ARBA" id="ARBA00004429"/>
    </source>
</evidence>
<evidence type="ECO:0000256" key="13">
    <source>
        <dbReference type="ARBA" id="ARBA00023012"/>
    </source>
</evidence>
<evidence type="ECO:0000256" key="4">
    <source>
        <dbReference type="ARBA" id="ARBA00022475"/>
    </source>
</evidence>
<dbReference type="EC" id="2.7.13.3" evidence="3"/>
<keyword evidence="11" id="KW-0067">ATP-binding</keyword>
<keyword evidence="5" id="KW-0997">Cell inner membrane</keyword>
<evidence type="ECO:0000259" key="17">
    <source>
        <dbReference type="PROSITE" id="PS50109"/>
    </source>
</evidence>
<dbReference type="PANTHER" id="PTHR43065">
    <property type="entry name" value="SENSOR HISTIDINE KINASE"/>
    <property type="match status" value="1"/>
</dbReference>
<evidence type="ECO:0000256" key="16">
    <source>
        <dbReference type="SAM" id="Phobius"/>
    </source>
</evidence>
<dbReference type="EMBL" id="CP010537">
    <property type="protein sequence ID" value="AJG22671.1"/>
    <property type="molecule type" value="Genomic_DNA"/>
</dbReference>
<sequence>MRMGIWCGMAMAAIALATWLAYGMALRAGLDQLRVAAQHRLDVVSARLDGELSRFDYLPSLLESTTDVFALLDRPDDVALKQQVSRYLHGITATAGADNLYVTQRSGLTLAAADWDQPGTPVGADLSFRPYMRDALDHGRGRFYGVGFTSGRPGYYLAYALQQGGAQRGVATVKVNLDAVERNWVQIPGKVLVVDARDVVILASLAPWRLRPLAPLTQAMLAEAGLARTYGKSDLMPLDWLVRARLDAHTTRVRLDGVDYLASERTVNHGLWRIMLLDDELPARNLARNAAIGALLACMVILLLALVIALRLRAAQQQAAAQRALRTAHDGLEAKVLERTAELRALQSDLVHAGKLAALGQMSAGVVHELNQPLAAMRTLSDNAEVLLEKGRLKDVAGNLQRIAKLIDRLGRLTQQLKVFAFKSQDAVRPVPVRQAVQDALLLVSTRLRERDITVSLAIDPADISVLADEIRIEQVLVNLLGNAADALSGAPVRELVIHAARQEHLCIVTIRDTGPGIHPDVLPRLFDPFITTKPAGKGLGLGLMISAHIVREFGGRLYARNLAPAGAEFVVELPLAPSHERETND</sequence>
<keyword evidence="6" id="KW-0597">Phosphoprotein</keyword>
<protein>
    <recommendedName>
        <fullName evidence="15">C4-dicarboxylate transport sensor protein DctB</fullName>
        <ecNumber evidence="3">2.7.13.3</ecNumber>
    </recommendedName>
</protein>
<dbReference type="SMART" id="SM00388">
    <property type="entry name" value="HisKA"/>
    <property type="match status" value="1"/>
</dbReference>
<dbReference type="AlphaFoldDB" id="A0A0C4YQ25"/>
<dbReference type="Gene3D" id="1.10.287.130">
    <property type="match status" value="1"/>
</dbReference>
<name>A0A0C4YQ25_9BURK</name>
<feature type="transmembrane region" description="Helical" evidence="16">
    <location>
        <begin position="290"/>
        <end position="310"/>
    </location>
</feature>
<evidence type="ECO:0000256" key="7">
    <source>
        <dbReference type="ARBA" id="ARBA00022679"/>
    </source>
</evidence>
<dbReference type="InterPro" id="IPR036890">
    <property type="entry name" value="HATPase_C_sf"/>
</dbReference>
<keyword evidence="9" id="KW-0547">Nucleotide-binding</keyword>
<evidence type="ECO:0000256" key="10">
    <source>
        <dbReference type="ARBA" id="ARBA00022777"/>
    </source>
</evidence>
<keyword evidence="19" id="KW-1185">Reference proteome</keyword>
<dbReference type="Proteomes" id="UP000031843">
    <property type="component" value="Chromosome secondary"/>
</dbReference>
<dbReference type="GO" id="GO:0005524">
    <property type="term" value="F:ATP binding"/>
    <property type="evidence" value="ECO:0007669"/>
    <property type="project" value="UniProtKB-KW"/>
</dbReference>
<dbReference type="InterPro" id="IPR029151">
    <property type="entry name" value="Sensor-like_sf"/>
</dbReference>
<dbReference type="GO" id="GO:0005886">
    <property type="term" value="C:plasma membrane"/>
    <property type="evidence" value="ECO:0007669"/>
    <property type="project" value="UniProtKB-SubCell"/>
</dbReference>
<dbReference type="CDD" id="cd00082">
    <property type="entry name" value="HisKA"/>
    <property type="match status" value="1"/>
</dbReference>
<gene>
    <name evidence="18" type="ORF">RR42_s1082</name>
</gene>
<dbReference type="PRINTS" id="PR00344">
    <property type="entry name" value="BCTRLSENSOR"/>
</dbReference>
<evidence type="ECO:0000256" key="9">
    <source>
        <dbReference type="ARBA" id="ARBA00022741"/>
    </source>
</evidence>
<keyword evidence="18" id="KW-0675">Receptor</keyword>
<comment type="subcellular location">
    <subcellularLocation>
        <location evidence="2">Cell inner membrane</location>
        <topology evidence="2">Multi-pass membrane protein</topology>
    </subcellularLocation>
</comment>
<evidence type="ECO:0000313" key="19">
    <source>
        <dbReference type="Proteomes" id="UP000031843"/>
    </source>
</evidence>
<evidence type="ECO:0000256" key="3">
    <source>
        <dbReference type="ARBA" id="ARBA00012438"/>
    </source>
</evidence>
<dbReference type="FunFam" id="1.10.287.130:FF:000049">
    <property type="entry name" value="C4-dicarboxylate transport sensor protein DctB"/>
    <property type="match status" value="1"/>
</dbReference>
<evidence type="ECO:0000313" key="18">
    <source>
        <dbReference type="EMBL" id="AJG22671.1"/>
    </source>
</evidence>
<keyword evidence="4" id="KW-1003">Cell membrane</keyword>
<dbReference type="PIRSF" id="PIRSF036431">
    <property type="entry name" value="STHK_DctB"/>
    <property type="match status" value="1"/>
</dbReference>
<dbReference type="InterPro" id="IPR036097">
    <property type="entry name" value="HisK_dim/P_sf"/>
</dbReference>
<dbReference type="InterPro" id="IPR017055">
    <property type="entry name" value="Sig_transdc_His_kinase_DctB"/>
</dbReference>
<dbReference type="STRING" id="68895.RR42_s1082"/>
<evidence type="ECO:0000256" key="11">
    <source>
        <dbReference type="ARBA" id="ARBA00022840"/>
    </source>
</evidence>
<keyword evidence="12 16" id="KW-1133">Transmembrane helix</keyword>
<dbReference type="InterPro" id="IPR003661">
    <property type="entry name" value="HisK_dim/P_dom"/>
</dbReference>
<evidence type="ECO:0000256" key="8">
    <source>
        <dbReference type="ARBA" id="ARBA00022692"/>
    </source>
</evidence>
<keyword evidence="10" id="KW-0418">Kinase</keyword>
<dbReference type="Pfam" id="PF02518">
    <property type="entry name" value="HATPase_c"/>
    <property type="match status" value="1"/>
</dbReference>
<dbReference type="SUPFAM" id="SSF103190">
    <property type="entry name" value="Sensory domain-like"/>
    <property type="match status" value="1"/>
</dbReference>
<keyword evidence="7" id="KW-0808">Transferase</keyword>
<keyword evidence="14 16" id="KW-0472">Membrane</keyword>
<evidence type="ECO:0000256" key="12">
    <source>
        <dbReference type="ARBA" id="ARBA00022989"/>
    </source>
</evidence>
<proteinExistence type="predicted"/>
<dbReference type="PROSITE" id="PS50109">
    <property type="entry name" value="HIS_KIN"/>
    <property type="match status" value="1"/>
</dbReference>
<dbReference type="Gene3D" id="3.30.565.10">
    <property type="entry name" value="Histidine kinase-like ATPase, C-terminal domain"/>
    <property type="match status" value="1"/>
</dbReference>
<dbReference type="Gene3D" id="3.30.450.20">
    <property type="entry name" value="PAS domain"/>
    <property type="match status" value="2"/>
</dbReference>
<dbReference type="SMART" id="SM00387">
    <property type="entry name" value="HATPase_c"/>
    <property type="match status" value="1"/>
</dbReference>
<dbReference type="InterPro" id="IPR004358">
    <property type="entry name" value="Sig_transdc_His_kin-like_C"/>
</dbReference>